<sequence length="110" mass="12562">MKFHILCELSFIVFLPVQLCNYCKKEKFPLDKEQILYIGSTIKRLRTEQKLSQEDLAGLTGYSREYISKVEQNHIDPSLGAGTASIAKALGIKTWELVKIAEENTQLEEK</sequence>
<dbReference type="PANTHER" id="PTHR46797:SF23">
    <property type="entry name" value="HTH-TYPE TRANSCRIPTIONAL REGULATOR SUTR"/>
    <property type="match status" value="1"/>
</dbReference>
<evidence type="ECO:0000313" key="6">
    <source>
        <dbReference type="Proteomes" id="UP000323732"/>
    </source>
</evidence>
<keyword evidence="2" id="KW-0238">DNA-binding</keyword>
<evidence type="ECO:0000313" key="5">
    <source>
        <dbReference type="EMBL" id="TYS61984.1"/>
    </source>
</evidence>
<name>A0A5D4SIJ8_9BACI</name>
<dbReference type="Gene3D" id="1.10.260.40">
    <property type="entry name" value="lambda repressor-like DNA-binding domains"/>
    <property type="match status" value="1"/>
</dbReference>
<feature type="domain" description="HTH cro/C1-type" evidence="4">
    <location>
        <begin position="42"/>
        <end position="97"/>
    </location>
</feature>
<dbReference type="SMART" id="SM00530">
    <property type="entry name" value="HTH_XRE"/>
    <property type="match status" value="1"/>
</dbReference>
<evidence type="ECO:0000259" key="4">
    <source>
        <dbReference type="PROSITE" id="PS50943"/>
    </source>
</evidence>
<evidence type="ECO:0000256" key="3">
    <source>
        <dbReference type="ARBA" id="ARBA00023163"/>
    </source>
</evidence>
<dbReference type="GO" id="GO:0005829">
    <property type="term" value="C:cytosol"/>
    <property type="evidence" value="ECO:0007669"/>
    <property type="project" value="TreeGrafter"/>
</dbReference>
<evidence type="ECO:0000256" key="1">
    <source>
        <dbReference type="ARBA" id="ARBA00023015"/>
    </source>
</evidence>
<dbReference type="GO" id="GO:0003677">
    <property type="term" value="F:DNA binding"/>
    <property type="evidence" value="ECO:0007669"/>
    <property type="project" value="UniProtKB-KW"/>
</dbReference>
<dbReference type="InterPro" id="IPR050807">
    <property type="entry name" value="TransReg_Diox_bact_type"/>
</dbReference>
<evidence type="ECO:0000256" key="2">
    <source>
        <dbReference type="ARBA" id="ARBA00023125"/>
    </source>
</evidence>
<dbReference type="Pfam" id="PF01381">
    <property type="entry name" value="HTH_3"/>
    <property type="match status" value="1"/>
</dbReference>
<dbReference type="CDD" id="cd00093">
    <property type="entry name" value="HTH_XRE"/>
    <property type="match status" value="1"/>
</dbReference>
<proteinExistence type="predicted"/>
<comment type="caution">
    <text evidence="5">The sequence shown here is derived from an EMBL/GenBank/DDBJ whole genome shotgun (WGS) entry which is preliminary data.</text>
</comment>
<dbReference type="SUPFAM" id="SSF47413">
    <property type="entry name" value="lambda repressor-like DNA-binding domains"/>
    <property type="match status" value="1"/>
</dbReference>
<dbReference type="InterPro" id="IPR010982">
    <property type="entry name" value="Lambda_DNA-bd_dom_sf"/>
</dbReference>
<dbReference type="AlphaFoldDB" id="A0A5D4SIJ8"/>
<accession>A0A5D4SIJ8</accession>
<dbReference type="Proteomes" id="UP000323732">
    <property type="component" value="Unassembled WGS sequence"/>
</dbReference>
<organism evidence="5 6">
    <name type="scientific">Bacillus infantis</name>
    <dbReference type="NCBI Taxonomy" id="324767"/>
    <lineage>
        <taxon>Bacteria</taxon>
        <taxon>Bacillati</taxon>
        <taxon>Bacillota</taxon>
        <taxon>Bacilli</taxon>
        <taxon>Bacillales</taxon>
        <taxon>Bacillaceae</taxon>
        <taxon>Bacillus</taxon>
    </lineage>
</organism>
<dbReference type="GO" id="GO:0003700">
    <property type="term" value="F:DNA-binding transcription factor activity"/>
    <property type="evidence" value="ECO:0007669"/>
    <property type="project" value="TreeGrafter"/>
</dbReference>
<dbReference type="InterPro" id="IPR001387">
    <property type="entry name" value="Cro/C1-type_HTH"/>
</dbReference>
<protein>
    <submittedName>
        <fullName evidence="5">Helix-turn-helix transcriptional regulator</fullName>
    </submittedName>
</protein>
<keyword evidence="3" id="KW-0804">Transcription</keyword>
<dbReference type="PANTHER" id="PTHR46797">
    <property type="entry name" value="HTH-TYPE TRANSCRIPTIONAL REGULATOR"/>
    <property type="match status" value="1"/>
</dbReference>
<dbReference type="EMBL" id="VTES01000005">
    <property type="protein sequence ID" value="TYS61984.1"/>
    <property type="molecule type" value="Genomic_DNA"/>
</dbReference>
<dbReference type="PROSITE" id="PS50943">
    <property type="entry name" value="HTH_CROC1"/>
    <property type="match status" value="1"/>
</dbReference>
<keyword evidence="1" id="KW-0805">Transcription regulation</keyword>
<gene>
    <name evidence="5" type="ORF">FZD47_18010</name>
</gene>
<reference evidence="5 6" key="1">
    <citation type="submission" date="2019-08" db="EMBL/GenBank/DDBJ databases">
        <title>Bacillus genomes from the desert of Cuatro Cienegas, Coahuila.</title>
        <authorList>
            <person name="Olmedo-Alvarez G."/>
        </authorList>
    </citation>
    <scope>NUCLEOTIDE SEQUENCE [LARGE SCALE GENOMIC DNA]</scope>
    <source>
        <strain evidence="5 6">CH37_1T</strain>
    </source>
</reference>